<gene>
    <name evidence="1" type="ORF">Aple_097180</name>
</gene>
<protein>
    <submittedName>
        <fullName evidence="1">Uncharacterized protein</fullName>
    </submittedName>
</protein>
<evidence type="ECO:0000313" key="1">
    <source>
        <dbReference type="EMBL" id="GES26819.1"/>
    </source>
</evidence>
<dbReference type="Proteomes" id="UP000377595">
    <property type="component" value="Unassembled WGS sequence"/>
</dbReference>
<keyword evidence="2" id="KW-1185">Reference proteome</keyword>
<reference evidence="1 2" key="1">
    <citation type="submission" date="2019-10" db="EMBL/GenBank/DDBJ databases">
        <title>Whole genome shotgun sequence of Acrocarpospora pleiomorpha NBRC 16267.</title>
        <authorList>
            <person name="Ichikawa N."/>
            <person name="Kimura A."/>
            <person name="Kitahashi Y."/>
            <person name="Komaki H."/>
            <person name="Oguchi A."/>
        </authorList>
    </citation>
    <scope>NUCLEOTIDE SEQUENCE [LARGE SCALE GENOMIC DNA]</scope>
    <source>
        <strain evidence="1 2">NBRC 16267</strain>
    </source>
</reference>
<dbReference type="EMBL" id="BLAF01000099">
    <property type="protein sequence ID" value="GES26819.1"/>
    <property type="molecule type" value="Genomic_DNA"/>
</dbReference>
<proteinExistence type="predicted"/>
<evidence type="ECO:0000313" key="2">
    <source>
        <dbReference type="Proteomes" id="UP000377595"/>
    </source>
</evidence>
<sequence>MPALWHPDPAGRVHEPIQLQLPEMPAEAEKRQVVRVYRAKRVYIAMAAVGRAFCTFAPRLSLGNQVTAGMVEPGGRDGTLGTSDPVVTSSRFWLEIMVTAGPEGRDGTSGTSELVVAGFEVAMVTAGADGA</sequence>
<name>A0A5M3Y3C4_9ACTN</name>
<organism evidence="1 2">
    <name type="scientific">Acrocarpospora pleiomorpha</name>
    <dbReference type="NCBI Taxonomy" id="90975"/>
    <lineage>
        <taxon>Bacteria</taxon>
        <taxon>Bacillati</taxon>
        <taxon>Actinomycetota</taxon>
        <taxon>Actinomycetes</taxon>
        <taxon>Streptosporangiales</taxon>
        <taxon>Streptosporangiaceae</taxon>
        <taxon>Acrocarpospora</taxon>
    </lineage>
</organism>
<comment type="caution">
    <text evidence="1">The sequence shown here is derived from an EMBL/GenBank/DDBJ whole genome shotgun (WGS) entry which is preliminary data.</text>
</comment>
<accession>A0A5M3Y3C4</accession>
<dbReference type="AlphaFoldDB" id="A0A5M3Y3C4"/>